<reference evidence="2 3" key="1">
    <citation type="journal article" date="2013" name="Mar. Genomics">
        <title>Expression of sulfatases in Rhodopirellula baltica and the diversity of sulfatases in the genus Rhodopirellula.</title>
        <authorList>
            <person name="Wegner C.E."/>
            <person name="Richter-Heitmann T."/>
            <person name="Klindworth A."/>
            <person name="Klockow C."/>
            <person name="Richter M."/>
            <person name="Achstetter T."/>
            <person name="Glockner F.O."/>
            <person name="Harder J."/>
        </authorList>
    </citation>
    <scope>NUCLEOTIDE SEQUENCE [LARGE SCALE GENOMIC DNA]</scope>
    <source>
        <strain evidence="2 3">SH398</strain>
    </source>
</reference>
<dbReference type="PATRIC" id="fig|1263868.3.peg.6157"/>
<organism evidence="2 3">
    <name type="scientific">Rhodopirellula europaea SH398</name>
    <dbReference type="NCBI Taxonomy" id="1263868"/>
    <lineage>
        <taxon>Bacteria</taxon>
        <taxon>Pseudomonadati</taxon>
        <taxon>Planctomycetota</taxon>
        <taxon>Planctomycetia</taxon>
        <taxon>Pirellulales</taxon>
        <taxon>Pirellulaceae</taxon>
        <taxon>Rhodopirellula</taxon>
    </lineage>
</organism>
<protein>
    <submittedName>
        <fullName evidence="2">Uncharacterized protein</fullName>
    </submittedName>
</protein>
<feature type="compositionally biased region" description="Polar residues" evidence="1">
    <location>
        <begin position="24"/>
        <end position="34"/>
    </location>
</feature>
<sequence>MFAIRKQATVSAERMPIGRHSESTEGQLKLSNSDLLDPATPFRRDGEVARA</sequence>
<evidence type="ECO:0000256" key="1">
    <source>
        <dbReference type="SAM" id="MobiDB-lite"/>
    </source>
</evidence>
<gene>
    <name evidence="2" type="ORF">RESH_05681</name>
</gene>
<evidence type="ECO:0000313" key="2">
    <source>
        <dbReference type="EMBL" id="EMI23835.1"/>
    </source>
</evidence>
<evidence type="ECO:0000313" key="3">
    <source>
        <dbReference type="Proteomes" id="UP000011996"/>
    </source>
</evidence>
<dbReference type="Proteomes" id="UP000011996">
    <property type="component" value="Unassembled WGS sequence"/>
</dbReference>
<accession>M5RX19</accession>
<name>M5RX19_9BACT</name>
<feature type="compositionally biased region" description="Basic and acidic residues" evidence="1">
    <location>
        <begin position="42"/>
        <end position="51"/>
    </location>
</feature>
<comment type="caution">
    <text evidence="2">The sequence shown here is derived from an EMBL/GenBank/DDBJ whole genome shotgun (WGS) entry which is preliminary data.</text>
</comment>
<feature type="region of interest" description="Disordered" evidence="1">
    <location>
        <begin position="1"/>
        <end position="51"/>
    </location>
</feature>
<proteinExistence type="predicted"/>
<dbReference type="AlphaFoldDB" id="M5RX19"/>
<dbReference type="EMBL" id="ANOF01000184">
    <property type="protein sequence ID" value="EMI23835.1"/>
    <property type="molecule type" value="Genomic_DNA"/>
</dbReference>